<gene>
    <name evidence="1" type="ORF">HIR71_13155</name>
</gene>
<evidence type="ECO:0000313" key="2">
    <source>
        <dbReference type="Proteomes" id="UP000562124"/>
    </source>
</evidence>
<name>A0A7Y0QHH2_CELFI</name>
<evidence type="ECO:0000313" key="1">
    <source>
        <dbReference type="EMBL" id="NMR21151.1"/>
    </source>
</evidence>
<proteinExistence type="predicted"/>
<dbReference type="EMBL" id="JABCJJ010000025">
    <property type="protein sequence ID" value="NMR21151.1"/>
    <property type="molecule type" value="Genomic_DNA"/>
</dbReference>
<dbReference type="AlphaFoldDB" id="A0A7Y0QHH2"/>
<dbReference type="RefSeq" id="WP_169325525.1">
    <property type="nucleotide sequence ID" value="NZ_JABCJJ010000025.1"/>
</dbReference>
<comment type="caution">
    <text evidence="1">The sequence shown here is derived from an EMBL/GenBank/DDBJ whole genome shotgun (WGS) entry which is preliminary data.</text>
</comment>
<dbReference type="Proteomes" id="UP000562124">
    <property type="component" value="Unassembled WGS sequence"/>
</dbReference>
<accession>A0A7Y0QHH2</accession>
<keyword evidence="2" id="KW-1185">Reference proteome</keyword>
<reference evidence="1 2" key="1">
    <citation type="submission" date="2020-04" db="EMBL/GenBank/DDBJ databases">
        <title>Sequencing and Assembly of C. fimi.</title>
        <authorList>
            <person name="Ramsey A.R."/>
        </authorList>
    </citation>
    <scope>NUCLEOTIDE SEQUENCE [LARGE SCALE GENOMIC DNA]</scope>
    <source>
        <strain evidence="1 2">SB</strain>
    </source>
</reference>
<organism evidence="1 2">
    <name type="scientific">Cellulomonas fimi</name>
    <dbReference type="NCBI Taxonomy" id="1708"/>
    <lineage>
        <taxon>Bacteria</taxon>
        <taxon>Bacillati</taxon>
        <taxon>Actinomycetota</taxon>
        <taxon>Actinomycetes</taxon>
        <taxon>Micrococcales</taxon>
        <taxon>Cellulomonadaceae</taxon>
        <taxon>Cellulomonas</taxon>
    </lineage>
</organism>
<protein>
    <submittedName>
        <fullName evidence="1">Uncharacterized protein</fullName>
    </submittedName>
</protein>
<sequence length="97" mass="10648">MTRHPFVRPIDLPGWSQRSAWGYDERLESYWAELHQDSDGADGPAISIVADHLMVTITSLSAVIAERADLNRDEAYLGLVGRSRTAQQATRPTGGAP</sequence>